<proteinExistence type="predicted"/>
<keyword evidence="6" id="KW-1185">Reference proteome</keyword>
<organism evidence="5 6">
    <name type="scientific">Novipirellula aureliae</name>
    <dbReference type="NCBI Taxonomy" id="2527966"/>
    <lineage>
        <taxon>Bacteria</taxon>
        <taxon>Pseudomonadati</taxon>
        <taxon>Planctomycetota</taxon>
        <taxon>Planctomycetia</taxon>
        <taxon>Pirellulales</taxon>
        <taxon>Pirellulaceae</taxon>
        <taxon>Novipirellula</taxon>
    </lineage>
</organism>
<gene>
    <name evidence="5" type="primary">czcB_1</name>
    <name evidence="5" type="ORF">Q31b_16560</name>
</gene>
<dbReference type="PANTHER" id="PTHR30097">
    <property type="entry name" value="CATION EFFLUX SYSTEM PROTEIN CUSB"/>
    <property type="match status" value="1"/>
</dbReference>
<dbReference type="InterPro" id="IPR058647">
    <property type="entry name" value="BSH_CzcB-like"/>
</dbReference>
<feature type="domain" description="CzcB-like barrel-sandwich hybrid" evidence="3">
    <location>
        <begin position="102"/>
        <end position="335"/>
    </location>
</feature>
<dbReference type="AlphaFoldDB" id="A0A5C6E8T8"/>
<dbReference type="PANTHER" id="PTHR30097:SF4">
    <property type="entry name" value="SLR6042 PROTEIN"/>
    <property type="match status" value="1"/>
</dbReference>
<dbReference type="SUPFAM" id="SSF111369">
    <property type="entry name" value="HlyD-like secretion proteins"/>
    <property type="match status" value="1"/>
</dbReference>
<comment type="caution">
    <text evidence="5">The sequence shown here is derived from an EMBL/GenBank/DDBJ whole genome shotgun (WGS) entry which is preliminary data.</text>
</comment>
<dbReference type="GO" id="GO:0030313">
    <property type="term" value="C:cell envelope"/>
    <property type="evidence" value="ECO:0007669"/>
    <property type="project" value="TreeGrafter"/>
</dbReference>
<feature type="signal peptide" evidence="2">
    <location>
        <begin position="1"/>
        <end position="23"/>
    </location>
</feature>
<dbReference type="Gene3D" id="2.40.30.170">
    <property type="match status" value="1"/>
</dbReference>
<evidence type="ECO:0000313" key="5">
    <source>
        <dbReference type="EMBL" id="TWU44121.1"/>
    </source>
</evidence>
<dbReference type="FunFam" id="2.40.420.20:FF:000006">
    <property type="entry name" value="RND family efflux transporter MFP subunit"/>
    <property type="match status" value="1"/>
</dbReference>
<dbReference type="SUPFAM" id="SSF56954">
    <property type="entry name" value="Outer membrane efflux proteins (OEP)"/>
    <property type="match status" value="1"/>
</dbReference>
<evidence type="ECO:0000259" key="3">
    <source>
        <dbReference type="Pfam" id="PF25973"/>
    </source>
</evidence>
<dbReference type="Pfam" id="PF25975">
    <property type="entry name" value="CzcB_C"/>
    <property type="match status" value="1"/>
</dbReference>
<name>A0A5C6E8T8_9BACT</name>
<dbReference type="RefSeq" id="WP_231617392.1">
    <property type="nucleotide sequence ID" value="NZ_SJPY01000002.1"/>
</dbReference>
<feature type="chain" id="PRO_5022940476" evidence="2">
    <location>
        <begin position="24"/>
        <end position="497"/>
    </location>
</feature>
<keyword evidence="1" id="KW-0813">Transport</keyword>
<dbReference type="Gene3D" id="2.40.420.20">
    <property type="match status" value="1"/>
</dbReference>
<keyword evidence="2" id="KW-0732">Signal</keyword>
<dbReference type="InterPro" id="IPR051909">
    <property type="entry name" value="MFP_Cation_Efflux"/>
</dbReference>
<feature type="domain" description="CzcB-like C-terminal circularly permuted SH3-like" evidence="4">
    <location>
        <begin position="428"/>
        <end position="488"/>
    </location>
</feature>
<accession>A0A5C6E8T8</accession>
<dbReference type="Gene3D" id="2.40.50.100">
    <property type="match status" value="1"/>
</dbReference>
<dbReference type="InterPro" id="IPR058649">
    <property type="entry name" value="CzcB_C"/>
</dbReference>
<evidence type="ECO:0000256" key="1">
    <source>
        <dbReference type="ARBA" id="ARBA00022448"/>
    </source>
</evidence>
<reference evidence="5 6" key="1">
    <citation type="submission" date="2019-02" db="EMBL/GenBank/DDBJ databases">
        <title>Deep-cultivation of Planctomycetes and their phenomic and genomic characterization uncovers novel biology.</title>
        <authorList>
            <person name="Wiegand S."/>
            <person name="Jogler M."/>
            <person name="Boedeker C."/>
            <person name="Pinto D."/>
            <person name="Vollmers J."/>
            <person name="Rivas-Marin E."/>
            <person name="Kohn T."/>
            <person name="Peeters S.H."/>
            <person name="Heuer A."/>
            <person name="Rast P."/>
            <person name="Oberbeckmann S."/>
            <person name="Bunk B."/>
            <person name="Jeske O."/>
            <person name="Meyerdierks A."/>
            <person name="Storesund J.E."/>
            <person name="Kallscheuer N."/>
            <person name="Luecker S."/>
            <person name="Lage O.M."/>
            <person name="Pohl T."/>
            <person name="Merkel B.J."/>
            <person name="Hornburger P."/>
            <person name="Mueller R.-W."/>
            <person name="Bruemmer F."/>
            <person name="Labrenz M."/>
            <person name="Spormann A.M."/>
            <person name="Op Den Camp H."/>
            <person name="Overmann J."/>
            <person name="Amann R."/>
            <person name="Jetten M.S.M."/>
            <person name="Mascher T."/>
            <person name="Medema M.H."/>
            <person name="Devos D.P."/>
            <person name="Kaster A.-K."/>
            <person name="Ovreas L."/>
            <person name="Rohde M."/>
            <person name="Galperin M.Y."/>
            <person name="Jogler C."/>
        </authorList>
    </citation>
    <scope>NUCLEOTIDE SEQUENCE [LARGE SCALE GENOMIC DNA]</scope>
    <source>
        <strain evidence="5 6">Q31b</strain>
    </source>
</reference>
<sequence precursor="true">MKSKTTWGVCIALSAVIAAGWYAANLTRSETNEPQTAEPTSAANLGKAPSPIASRQVIRLNATMQSAAGMKVQPVSRKSLQLARILPARFAYDDTRHVSLRTPTEGVIESVRVQPGDRVEEGQAVAILRSPTIGRARNQVLTNQANRRIAEKAFRWEADVHEGVAKLVKLIRSGASMETIERSLKDETLGDFGGKLRSAYSQARLASDIVESIGRAGDQGAISGRLVLERRSDQQQKQAVLESTIQQSLFQTQQSLAQAQSKLDACDRELRIAKQTLNTLLGSTVESTEDLDVSPNDPNVSRFTICSPLAGTVERRVHSATERVATQDELFVIADTRILWVEADIRGNDWGAIDVATGDTVFVSTPAFNTSSLVSPPQSAIVVFWGRNVDPSSGSIPLVAQIDNSAGKFRPGMFARMTVPTQTLEDVIAIPESAVVDIEGQDSVFVQVDGGYRAVAVDVGERSSAMVEIRSGLTEDESIVVAGAFILKSELLLEGEE</sequence>
<evidence type="ECO:0000259" key="4">
    <source>
        <dbReference type="Pfam" id="PF25975"/>
    </source>
</evidence>
<dbReference type="Pfam" id="PF25973">
    <property type="entry name" value="BSH_CzcB"/>
    <property type="match status" value="1"/>
</dbReference>
<dbReference type="EMBL" id="SJPY01000002">
    <property type="protein sequence ID" value="TWU44121.1"/>
    <property type="molecule type" value="Genomic_DNA"/>
</dbReference>
<protein>
    <submittedName>
        <fullName evidence="5">Cobalt-zinc-cadmium resistance protein CzcB</fullName>
    </submittedName>
</protein>
<dbReference type="Proteomes" id="UP000315471">
    <property type="component" value="Unassembled WGS sequence"/>
</dbReference>
<dbReference type="GO" id="GO:0015679">
    <property type="term" value="P:plasma membrane copper ion transport"/>
    <property type="evidence" value="ECO:0007669"/>
    <property type="project" value="TreeGrafter"/>
</dbReference>
<dbReference type="GO" id="GO:0060003">
    <property type="term" value="P:copper ion export"/>
    <property type="evidence" value="ECO:0007669"/>
    <property type="project" value="TreeGrafter"/>
</dbReference>
<evidence type="ECO:0000256" key="2">
    <source>
        <dbReference type="SAM" id="SignalP"/>
    </source>
</evidence>
<evidence type="ECO:0000313" key="6">
    <source>
        <dbReference type="Proteomes" id="UP000315471"/>
    </source>
</evidence>